<dbReference type="AlphaFoldDB" id="A0A382VXE1"/>
<evidence type="ECO:0000313" key="1">
    <source>
        <dbReference type="EMBL" id="SVD51202.1"/>
    </source>
</evidence>
<name>A0A382VXE1_9ZZZZ</name>
<accession>A0A382VXE1</accession>
<reference evidence="1" key="1">
    <citation type="submission" date="2018-05" db="EMBL/GenBank/DDBJ databases">
        <authorList>
            <person name="Lanie J.A."/>
            <person name="Ng W.-L."/>
            <person name="Kazmierczak K.M."/>
            <person name="Andrzejewski T.M."/>
            <person name="Davidsen T.M."/>
            <person name="Wayne K.J."/>
            <person name="Tettelin H."/>
            <person name="Glass J.I."/>
            <person name="Rusch D."/>
            <person name="Podicherti R."/>
            <person name="Tsui H.-C.T."/>
            <person name="Winkler M.E."/>
        </authorList>
    </citation>
    <scope>NUCLEOTIDE SEQUENCE</scope>
</reference>
<dbReference type="Gene3D" id="1.20.120.20">
    <property type="entry name" value="Apolipoprotein"/>
    <property type="match status" value="1"/>
</dbReference>
<feature type="non-terminal residue" evidence="1">
    <location>
        <position position="1"/>
    </location>
</feature>
<sequence length="134" mass="15132">YKKHSDNYMHIFSEINDNTESVLLSVGDSIKVSNQAIQDSANSMKESIELSVSDISDNIIKGFNESINHIEQLQQKFAENMEGTILQIDDALRQELEKSLQSLGSQLASLSKRFVDDYSDLTNRMQQVVQMAES</sequence>
<gene>
    <name evidence="1" type="ORF">METZ01_LOCUS404056</name>
</gene>
<dbReference type="EMBL" id="UINC01155383">
    <property type="protein sequence ID" value="SVD51202.1"/>
    <property type="molecule type" value="Genomic_DNA"/>
</dbReference>
<protein>
    <submittedName>
        <fullName evidence="1">Uncharacterized protein</fullName>
    </submittedName>
</protein>
<proteinExistence type="predicted"/>
<organism evidence="1">
    <name type="scientific">marine metagenome</name>
    <dbReference type="NCBI Taxonomy" id="408172"/>
    <lineage>
        <taxon>unclassified sequences</taxon>
        <taxon>metagenomes</taxon>
        <taxon>ecological metagenomes</taxon>
    </lineage>
</organism>